<feature type="transmembrane region" description="Helical" evidence="1">
    <location>
        <begin position="21"/>
        <end position="42"/>
    </location>
</feature>
<evidence type="ECO:0000256" key="1">
    <source>
        <dbReference type="SAM" id="Phobius"/>
    </source>
</evidence>
<reference evidence="2 3" key="1">
    <citation type="submission" date="2016-02" db="EMBL/GenBank/DDBJ databases">
        <title>Genome sequence of Clostridium tepidiprofundi DSM 19306.</title>
        <authorList>
            <person name="Poehlein A."/>
            <person name="Daniel R."/>
        </authorList>
    </citation>
    <scope>NUCLEOTIDE SEQUENCE [LARGE SCALE GENOMIC DNA]</scope>
    <source>
        <strain evidence="2 3">DSM 19306</strain>
    </source>
</reference>
<sequence>MFIKNSRKKVNSKKKGSYKNTISNTKWIVLIIIWTLLIGGSISLLSDTLLSEASLLVAFVILIIIVLIGVIFDTIGTAVTAANEVPFHAMAAKKVEGAKTAVKLVRNADKVSNFCNDVIGDICGIVSGAAGAIIVVKILVYLPNSKETFKANLLSAAVGSFIAAATIGGKAMGKTLAIKNSNKIVFEVAKLIYFIKKDR</sequence>
<dbReference type="RefSeq" id="WP_423230720.1">
    <property type="nucleotide sequence ID" value="NZ_LTBA01000001.1"/>
</dbReference>
<dbReference type="Proteomes" id="UP000075531">
    <property type="component" value="Unassembled WGS sequence"/>
</dbReference>
<proteinExistence type="predicted"/>
<name>A0A151B728_9CLOT</name>
<dbReference type="STRING" id="1121338.CLTEP_00920"/>
<feature type="transmembrane region" description="Helical" evidence="1">
    <location>
        <begin position="118"/>
        <end position="141"/>
    </location>
</feature>
<comment type="caution">
    <text evidence="2">The sequence shown here is derived from an EMBL/GenBank/DDBJ whole genome shotgun (WGS) entry which is preliminary data.</text>
</comment>
<gene>
    <name evidence="2" type="ORF">CLTEP_00920</name>
</gene>
<keyword evidence="1" id="KW-0472">Membrane</keyword>
<dbReference type="EMBL" id="LTBA01000001">
    <property type="protein sequence ID" value="KYH35699.1"/>
    <property type="molecule type" value="Genomic_DNA"/>
</dbReference>
<evidence type="ECO:0008006" key="4">
    <source>
        <dbReference type="Google" id="ProtNLM"/>
    </source>
</evidence>
<feature type="transmembrane region" description="Helical" evidence="1">
    <location>
        <begin position="54"/>
        <end position="72"/>
    </location>
</feature>
<dbReference type="AlphaFoldDB" id="A0A151B728"/>
<accession>A0A151B728</accession>
<keyword evidence="1" id="KW-1133">Transmembrane helix</keyword>
<feature type="transmembrane region" description="Helical" evidence="1">
    <location>
        <begin position="153"/>
        <end position="173"/>
    </location>
</feature>
<evidence type="ECO:0000313" key="2">
    <source>
        <dbReference type="EMBL" id="KYH35699.1"/>
    </source>
</evidence>
<keyword evidence="1" id="KW-0812">Transmembrane</keyword>
<dbReference type="PATRIC" id="fig|1121338.3.peg.94"/>
<organism evidence="2 3">
    <name type="scientific">Clostridium tepidiprofundi DSM 19306</name>
    <dbReference type="NCBI Taxonomy" id="1121338"/>
    <lineage>
        <taxon>Bacteria</taxon>
        <taxon>Bacillati</taxon>
        <taxon>Bacillota</taxon>
        <taxon>Clostridia</taxon>
        <taxon>Eubacteriales</taxon>
        <taxon>Clostridiaceae</taxon>
        <taxon>Clostridium</taxon>
    </lineage>
</organism>
<protein>
    <recommendedName>
        <fullName evidence="4">CNNM transmembrane domain-containing protein</fullName>
    </recommendedName>
</protein>
<evidence type="ECO:0000313" key="3">
    <source>
        <dbReference type="Proteomes" id="UP000075531"/>
    </source>
</evidence>
<keyword evidence="3" id="KW-1185">Reference proteome</keyword>